<protein>
    <submittedName>
        <fullName evidence="1">Uncharacterized protein</fullName>
    </submittedName>
</protein>
<accession>A0ACD2ZZT4</accession>
<keyword evidence="2" id="KW-1185">Reference proteome</keyword>
<evidence type="ECO:0000313" key="1">
    <source>
        <dbReference type="EMBL" id="TFK58594.1"/>
    </source>
</evidence>
<dbReference type="Proteomes" id="UP000308600">
    <property type="component" value="Unassembled WGS sequence"/>
</dbReference>
<organism evidence="1 2">
    <name type="scientific">Pluteus cervinus</name>
    <dbReference type="NCBI Taxonomy" id="181527"/>
    <lineage>
        <taxon>Eukaryota</taxon>
        <taxon>Fungi</taxon>
        <taxon>Dikarya</taxon>
        <taxon>Basidiomycota</taxon>
        <taxon>Agaricomycotina</taxon>
        <taxon>Agaricomycetes</taxon>
        <taxon>Agaricomycetidae</taxon>
        <taxon>Agaricales</taxon>
        <taxon>Pluteineae</taxon>
        <taxon>Pluteaceae</taxon>
        <taxon>Pluteus</taxon>
    </lineage>
</organism>
<sequence length="351" mass="40650">MARTSPSTTRNMGRPQLQPIPIGKPMTDTNLPRIHQQAITALQNRKYVALWFFTVQGIKANEKFQEQYQPATRVIVEDNSSLKVLSAEFKNGKYPQDSSLSLEQVLFARHGYILWMAHLQWPDSYIDRTISFFYEIETHKSRSDFGPLADRALVEYQAHTRQRWFNSFGTPHFFDIGTIQKEEIEAIIRRISVKDSLLLTKDDSYHSNRYSYDRERDRSNRFERSRYSKSSRSASPRRSPSLSHRRHRRSPPPSSSTSNTKEKLPKPCIICLGRTWHKVSECKRRQLWDKSQPTRTHKNRDGFIVNKLGNEICFNFQFGKCSPPAPGHIHECSGCGSSDHGAYRCALAEPL</sequence>
<reference evidence="1 2" key="1">
    <citation type="journal article" date="2019" name="Nat. Ecol. Evol.">
        <title>Megaphylogeny resolves global patterns of mushroom evolution.</title>
        <authorList>
            <person name="Varga T."/>
            <person name="Krizsan K."/>
            <person name="Foldi C."/>
            <person name="Dima B."/>
            <person name="Sanchez-Garcia M."/>
            <person name="Sanchez-Ramirez S."/>
            <person name="Szollosi G.J."/>
            <person name="Szarkandi J.G."/>
            <person name="Papp V."/>
            <person name="Albert L."/>
            <person name="Andreopoulos W."/>
            <person name="Angelini C."/>
            <person name="Antonin V."/>
            <person name="Barry K.W."/>
            <person name="Bougher N.L."/>
            <person name="Buchanan P."/>
            <person name="Buyck B."/>
            <person name="Bense V."/>
            <person name="Catcheside P."/>
            <person name="Chovatia M."/>
            <person name="Cooper J."/>
            <person name="Damon W."/>
            <person name="Desjardin D."/>
            <person name="Finy P."/>
            <person name="Geml J."/>
            <person name="Haridas S."/>
            <person name="Hughes K."/>
            <person name="Justo A."/>
            <person name="Karasinski D."/>
            <person name="Kautmanova I."/>
            <person name="Kiss B."/>
            <person name="Kocsube S."/>
            <person name="Kotiranta H."/>
            <person name="LaButti K.M."/>
            <person name="Lechner B.E."/>
            <person name="Liimatainen K."/>
            <person name="Lipzen A."/>
            <person name="Lukacs Z."/>
            <person name="Mihaltcheva S."/>
            <person name="Morgado L.N."/>
            <person name="Niskanen T."/>
            <person name="Noordeloos M.E."/>
            <person name="Ohm R.A."/>
            <person name="Ortiz-Santana B."/>
            <person name="Ovrebo C."/>
            <person name="Racz N."/>
            <person name="Riley R."/>
            <person name="Savchenko A."/>
            <person name="Shiryaev A."/>
            <person name="Soop K."/>
            <person name="Spirin V."/>
            <person name="Szebenyi C."/>
            <person name="Tomsovsky M."/>
            <person name="Tulloss R.E."/>
            <person name="Uehling J."/>
            <person name="Grigoriev I.V."/>
            <person name="Vagvolgyi C."/>
            <person name="Papp T."/>
            <person name="Martin F.M."/>
            <person name="Miettinen O."/>
            <person name="Hibbett D.S."/>
            <person name="Nagy L.G."/>
        </authorList>
    </citation>
    <scope>NUCLEOTIDE SEQUENCE [LARGE SCALE GENOMIC DNA]</scope>
    <source>
        <strain evidence="1 2">NL-1719</strain>
    </source>
</reference>
<gene>
    <name evidence="1" type="ORF">BDN72DRAFT_65089</name>
</gene>
<dbReference type="EMBL" id="ML209285">
    <property type="protein sequence ID" value="TFK58594.1"/>
    <property type="molecule type" value="Genomic_DNA"/>
</dbReference>
<name>A0ACD2ZZT4_9AGAR</name>
<proteinExistence type="predicted"/>
<evidence type="ECO:0000313" key="2">
    <source>
        <dbReference type="Proteomes" id="UP000308600"/>
    </source>
</evidence>